<dbReference type="SUPFAM" id="SSF103473">
    <property type="entry name" value="MFS general substrate transporter"/>
    <property type="match status" value="1"/>
</dbReference>
<dbReference type="PANTHER" id="PTHR48021:SF1">
    <property type="entry name" value="GH07001P-RELATED"/>
    <property type="match status" value="1"/>
</dbReference>
<dbReference type="EMBL" id="AGBW02009650">
    <property type="protein sequence ID" value="OWR50254.1"/>
    <property type="molecule type" value="Genomic_DNA"/>
</dbReference>
<dbReference type="KEGG" id="dpl:KGM_201105"/>
<protein>
    <submittedName>
        <fullName evidence="6">Sugar transporter</fullName>
    </submittedName>
</protein>
<reference evidence="6 7" key="1">
    <citation type="journal article" date="2011" name="Cell">
        <title>The monarch butterfly genome yields insights into long-distance migration.</title>
        <authorList>
            <person name="Zhan S."/>
            <person name="Merlin C."/>
            <person name="Boore J.L."/>
            <person name="Reppert S.M."/>
        </authorList>
    </citation>
    <scope>NUCLEOTIDE SEQUENCE [LARGE SCALE GENOMIC DNA]</scope>
    <source>
        <strain evidence="6">F-2</strain>
    </source>
</reference>
<dbReference type="Proteomes" id="UP000007151">
    <property type="component" value="Unassembled WGS sequence"/>
</dbReference>
<evidence type="ECO:0000256" key="5">
    <source>
        <dbReference type="SAM" id="Phobius"/>
    </source>
</evidence>
<dbReference type="Pfam" id="PF00083">
    <property type="entry name" value="Sugar_tr"/>
    <property type="match status" value="1"/>
</dbReference>
<proteinExistence type="predicted"/>
<comment type="subcellular location">
    <subcellularLocation>
        <location evidence="1">Membrane</location>
    </subcellularLocation>
</comment>
<name>A0A212F939_DANPL</name>
<keyword evidence="6" id="KW-0813">Transport</keyword>
<dbReference type="InterPro" id="IPR036259">
    <property type="entry name" value="MFS_trans_sf"/>
</dbReference>
<keyword evidence="6" id="KW-0762">Sugar transport</keyword>
<feature type="transmembrane region" description="Helical" evidence="5">
    <location>
        <begin position="70"/>
        <end position="95"/>
    </location>
</feature>
<dbReference type="GO" id="GO:0022857">
    <property type="term" value="F:transmembrane transporter activity"/>
    <property type="evidence" value="ECO:0007669"/>
    <property type="project" value="InterPro"/>
</dbReference>
<dbReference type="InterPro" id="IPR050549">
    <property type="entry name" value="MFS_Trehalose_Transporter"/>
</dbReference>
<accession>A0A212F939</accession>
<sequence length="222" mass="25495">MTFPLAVPEGYKINQILCAILISIPAFSYGNSIGWMSPMTLLLQSQESPKGVPLTDLETIWLLKLCSMNIWVFILARMLVGINMSGTCVTCPTYIKEISDNDIRGALGCWGTLFFTMGCLFSYIIGDLCSYRVILLILLTIPALHFVIFLTMPESPSYLLKKGKDEEASKVLMWLRCRKQYDFSIKEEMDYIKQEQQKDENQTAFLLKNICEYYEDVWTRTK</sequence>
<organism evidence="6 7">
    <name type="scientific">Danaus plexippus plexippus</name>
    <dbReference type="NCBI Taxonomy" id="278856"/>
    <lineage>
        <taxon>Eukaryota</taxon>
        <taxon>Metazoa</taxon>
        <taxon>Ecdysozoa</taxon>
        <taxon>Arthropoda</taxon>
        <taxon>Hexapoda</taxon>
        <taxon>Insecta</taxon>
        <taxon>Pterygota</taxon>
        <taxon>Neoptera</taxon>
        <taxon>Endopterygota</taxon>
        <taxon>Lepidoptera</taxon>
        <taxon>Glossata</taxon>
        <taxon>Ditrysia</taxon>
        <taxon>Papilionoidea</taxon>
        <taxon>Nymphalidae</taxon>
        <taxon>Danainae</taxon>
        <taxon>Danaini</taxon>
        <taxon>Danaina</taxon>
        <taxon>Danaus</taxon>
        <taxon>Danaus</taxon>
    </lineage>
</organism>
<evidence type="ECO:0000256" key="3">
    <source>
        <dbReference type="ARBA" id="ARBA00022989"/>
    </source>
</evidence>
<keyword evidence="4 5" id="KW-0472">Membrane</keyword>
<feature type="transmembrane region" description="Helical" evidence="5">
    <location>
        <begin position="107"/>
        <end position="125"/>
    </location>
</feature>
<feature type="transmembrane region" description="Helical" evidence="5">
    <location>
        <begin position="16"/>
        <end position="36"/>
    </location>
</feature>
<evidence type="ECO:0000256" key="1">
    <source>
        <dbReference type="ARBA" id="ARBA00004370"/>
    </source>
</evidence>
<gene>
    <name evidence="6" type="ORF">KGM_201105</name>
</gene>
<dbReference type="PANTHER" id="PTHR48021">
    <property type="match status" value="1"/>
</dbReference>
<dbReference type="InParanoid" id="A0A212F939"/>
<feature type="transmembrane region" description="Helical" evidence="5">
    <location>
        <begin position="131"/>
        <end position="152"/>
    </location>
</feature>
<dbReference type="Gene3D" id="1.20.1250.20">
    <property type="entry name" value="MFS general substrate transporter like domains"/>
    <property type="match status" value="1"/>
</dbReference>
<dbReference type="GO" id="GO:0016020">
    <property type="term" value="C:membrane"/>
    <property type="evidence" value="ECO:0007669"/>
    <property type="project" value="UniProtKB-SubCell"/>
</dbReference>
<evidence type="ECO:0000256" key="2">
    <source>
        <dbReference type="ARBA" id="ARBA00022692"/>
    </source>
</evidence>
<keyword evidence="7" id="KW-1185">Reference proteome</keyword>
<dbReference type="STRING" id="278856.A0A212F939"/>
<evidence type="ECO:0000256" key="4">
    <source>
        <dbReference type="ARBA" id="ARBA00023136"/>
    </source>
</evidence>
<keyword evidence="2 5" id="KW-0812">Transmembrane</keyword>
<keyword evidence="3 5" id="KW-1133">Transmembrane helix</keyword>
<evidence type="ECO:0000313" key="7">
    <source>
        <dbReference type="Proteomes" id="UP000007151"/>
    </source>
</evidence>
<evidence type="ECO:0000313" key="6">
    <source>
        <dbReference type="EMBL" id="OWR50254.1"/>
    </source>
</evidence>
<comment type="caution">
    <text evidence="6">The sequence shown here is derived from an EMBL/GenBank/DDBJ whole genome shotgun (WGS) entry which is preliminary data.</text>
</comment>
<dbReference type="AlphaFoldDB" id="A0A212F939"/>
<dbReference type="InterPro" id="IPR005828">
    <property type="entry name" value="MFS_sugar_transport-like"/>
</dbReference>